<dbReference type="PANTHER" id="PTHR47478">
    <property type="match status" value="1"/>
</dbReference>
<dbReference type="InterPro" id="IPR023214">
    <property type="entry name" value="HAD_sf"/>
</dbReference>
<dbReference type="SFLD" id="SFLDS00003">
    <property type="entry name" value="Haloacid_Dehalogenase"/>
    <property type="match status" value="1"/>
</dbReference>
<dbReference type="NCBIfam" id="TIGR01549">
    <property type="entry name" value="HAD-SF-IA-v1"/>
    <property type="match status" value="1"/>
</dbReference>
<dbReference type="InterPro" id="IPR023198">
    <property type="entry name" value="PGP-like_dom2"/>
</dbReference>
<sequence>MGGDFVKWTHIYFDLDNTLYDHEKAFEKTILHCAENMLYKKKSSLPVHKWFTVFKCNCDKFWGFYEEGEWSRERYQINRFCKTNEFFDLTCSEQEAIDFQEEYQSKVASFAELYPESDSILSLLKNRGIELGIITNGGKETQTAKIEALQLSRWIPQENIYISEVIGLEKPETSIFHYVLGSAGRYLYIGDTFKHDIKPALEAGFDAIYFNSRNEKVDQNLEGKVPEIVTYDELKKILFD</sequence>
<dbReference type="AlphaFoldDB" id="A0A845EX34"/>
<protein>
    <submittedName>
        <fullName evidence="1">HAD-IA family hydrolase</fullName>
    </submittedName>
</protein>
<proteinExistence type="predicted"/>
<accession>A0A845EX34</accession>
<dbReference type="GO" id="GO:0016787">
    <property type="term" value="F:hydrolase activity"/>
    <property type="evidence" value="ECO:0007669"/>
    <property type="project" value="UniProtKB-KW"/>
</dbReference>
<reference evidence="1 2" key="1">
    <citation type="submission" date="2019-11" db="EMBL/GenBank/DDBJ databases">
        <title>Genome sequences of 17 halophilic strains isolated from different environments.</title>
        <authorList>
            <person name="Furrow R.E."/>
        </authorList>
    </citation>
    <scope>NUCLEOTIDE SEQUENCE [LARGE SCALE GENOMIC DNA]</scope>
    <source>
        <strain evidence="1 2">22506_14_FS</strain>
    </source>
</reference>
<dbReference type="SFLD" id="SFLDG01129">
    <property type="entry name" value="C1.5:_HAD__Beta-PGM__Phosphata"/>
    <property type="match status" value="1"/>
</dbReference>
<dbReference type="SUPFAM" id="SSF56784">
    <property type="entry name" value="HAD-like"/>
    <property type="match status" value="1"/>
</dbReference>
<dbReference type="Gene3D" id="1.10.150.240">
    <property type="entry name" value="Putative phosphatase, domain 2"/>
    <property type="match status" value="1"/>
</dbReference>
<gene>
    <name evidence="1" type="ORF">GLW07_06985</name>
</gene>
<dbReference type="Proteomes" id="UP000447833">
    <property type="component" value="Unassembled WGS sequence"/>
</dbReference>
<evidence type="ECO:0000313" key="1">
    <source>
        <dbReference type="EMBL" id="MYL63097.1"/>
    </source>
</evidence>
<dbReference type="InterPro" id="IPR006439">
    <property type="entry name" value="HAD-SF_hydro_IA"/>
</dbReference>
<dbReference type="EMBL" id="WMEY01000002">
    <property type="protein sequence ID" value="MYL63097.1"/>
    <property type="molecule type" value="Genomic_DNA"/>
</dbReference>
<dbReference type="InterPro" id="IPR041492">
    <property type="entry name" value="HAD_2"/>
</dbReference>
<dbReference type="Gene3D" id="3.40.50.1000">
    <property type="entry name" value="HAD superfamily/HAD-like"/>
    <property type="match status" value="1"/>
</dbReference>
<keyword evidence="1" id="KW-0378">Hydrolase</keyword>
<comment type="caution">
    <text evidence="1">The sequence shown here is derived from an EMBL/GenBank/DDBJ whole genome shotgun (WGS) entry which is preliminary data.</text>
</comment>
<organism evidence="1 2">
    <name type="scientific">Guptibacillus hwajinpoensis</name>
    <dbReference type="NCBI Taxonomy" id="208199"/>
    <lineage>
        <taxon>Bacteria</taxon>
        <taxon>Bacillati</taxon>
        <taxon>Bacillota</taxon>
        <taxon>Bacilli</taxon>
        <taxon>Bacillales</taxon>
        <taxon>Guptibacillaceae</taxon>
        <taxon>Guptibacillus</taxon>
    </lineage>
</organism>
<evidence type="ECO:0000313" key="2">
    <source>
        <dbReference type="Proteomes" id="UP000447833"/>
    </source>
</evidence>
<dbReference type="InterPro" id="IPR052550">
    <property type="entry name" value="Pyrimidine_5'-ntase_YjjG"/>
</dbReference>
<dbReference type="Pfam" id="PF13419">
    <property type="entry name" value="HAD_2"/>
    <property type="match status" value="1"/>
</dbReference>
<name>A0A845EX34_9BACL</name>
<dbReference type="InterPro" id="IPR036412">
    <property type="entry name" value="HAD-like_sf"/>
</dbReference>
<dbReference type="PANTHER" id="PTHR47478:SF1">
    <property type="entry name" value="PYRIMIDINE 5'-NUCLEOTIDASE YJJG"/>
    <property type="match status" value="1"/>
</dbReference>